<evidence type="ECO:0000313" key="2">
    <source>
        <dbReference type="Proteomes" id="UP000075515"/>
    </source>
</evidence>
<dbReference type="EMBL" id="JEMC01002261">
    <property type="protein sequence ID" value="KYF89264.1"/>
    <property type="molecule type" value="Genomic_DNA"/>
</dbReference>
<dbReference type="Proteomes" id="UP000075515">
    <property type="component" value="Unassembled WGS sequence"/>
</dbReference>
<dbReference type="AlphaFoldDB" id="A0A150S9U9"/>
<dbReference type="Gene3D" id="2.60.120.200">
    <property type="match status" value="1"/>
</dbReference>
<proteinExistence type="predicted"/>
<evidence type="ECO:0000313" key="1">
    <source>
        <dbReference type="EMBL" id="KYF89264.1"/>
    </source>
</evidence>
<reference evidence="1 2" key="1">
    <citation type="submission" date="2014-02" db="EMBL/GenBank/DDBJ databases">
        <title>The small core and large imbalanced accessory genome model reveals a collaborative survival strategy of Sorangium cellulosum strains in nature.</title>
        <authorList>
            <person name="Han K."/>
            <person name="Peng R."/>
            <person name="Blom J."/>
            <person name="Li Y.-Z."/>
        </authorList>
    </citation>
    <scope>NUCLEOTIDE SEQUENCE [LARGE SCALE GENOMIC DNA]</scope>
    <source>
        <strain evidence="1 2">So0149</strain>
    </source>
</reference>
<name>A0A150S9U9_SORCE</name>
<dbReference type="Pfam" id="PF13385">
    <property type="entry name" value="Laminin_G_3"/>
    <property type="match status" value="1"/>
</dbReference>
<evidence type="ECO:0008006" key="3">
    <source>
        <dbReference type="Google" id="ProtNLM"/>
    </source>
</evidence>
<dbReference type="SUPFAM" id="SSF49899">
    <property type="entry name" value="Concanavalin A-like lectins/glucanases"/>
    <property type="match status" value="1"/>
</dbReference>
<sequence length="247" mass="25760">MIRSSVAQPIGDPLEGYRSQGFSPAGLPGLVHWLRADRGVTLSEGKVALWRNFGVGGGDAVQASGSAQPTWTATGLGGKPSLLFDGSLTFMTAPSPSSLVTRTYGFAYSATKTTQNRVFDTATTTYPLLGLCFDGSRPLIMSGSGNYRYFSATAKQSDGALHAFVICVPGLLQNDITTATMEVDTEVLAPATTITSSVPGQTPGALILGGTGGGGIRFSGHLGEFVVYNRVLSPAERSQLVSYLVAR</sequence>
<comment type="caution">
    <text evidence="1">The sequence shown here is derived from an EMBL/GenBank/DDBJ whole genome shotgun (WGS) entry which is preliminary data.</text>
</comment>
<accession>A0A150S9U9</accession>
<organism evidence="1 2">
    <name type="scientific">Sorangium cellulosum</name>
    <name type="common">Polyangium cellulosum</name>
    <dbReference type="NCBI Taxonomy" id="56"/>
    <lineage>
        <taxon>Bacteria</taxon>
        <taxon>Pseudomonadati</taxon>
        <taxon>Myxococcota</taxon>
        <taxon>Polyangia</taxon>
        <taxon>Polyangiales</taxon>
        <taxon>Polyangiaceae</taxon>
        <taxon>Sorangium</taxon>
    </lineage>
</organism>
<gene>
    <name evidence="1" type="ORF">BE18_22795</name>
</gene>
<dbReference type="InterPro" id="IPR013320">
    <property type="entry name" value="ConA-like_dom_sf"/>
</dbReference>
<protein>
    <recommendedName>
        <fullName evidence="3">LamG-like jellyroll fold domain-containing protein</fullName>
    </recommendedName>
</protein>